<dbReference type="EMBL" id="FMXP01000010">
    <property type="protein sequence ID" value="SDB18096.1"/>
    <property type="molecule type" value="Genomic_DNA"/>
</dbReference>
<accession>A0A1G6BBX9</accession>
<dbReference type="STRING" id="439219.SAMN02910293_00917"/>
<feature type="chain" id="PRO_5038923189" evidence="2">
    <location>
        <begin position="21"/>
        <end position="279"/>
    </location>
</feature>
<dbReference type="RefSeq" id="WP_074485829.1">
    <property type="nucleotide sequence ID" value="NZ_FMXP01000010.1"/>
</dbReference>
<dbReference type="PANTHER" id="PTHR35936">
    <property type="entry name" value="MEMBRANE-BOUND LYTIC MUREIN TRANSGLYCOSYLASE F"/>
    <property type="match status" value="1"/>
</dbReference>
<evidence type="ECO:0000313" key="5">
    <source>
        <dbReference type="Proteomes" id="UP000182508"/>
    </source>
</evidence>
<proteinExistence type="predicted"/>
<evidence type="ECO:0000256" key="2">
    <source>
        <dbReference type="SAM" id="SignalP"/>
    </source>
</evidence>
<dbReference type="InterPro" id="IPR001638">
    <property type="entry name" value="Solute-binding_3/MltF_N"/>
</dbReference>
<name>A0A1G6BBX9_9STRE</name>
<dbReference type="AlphaFoldDB" id="A0A1G6BBX9"/>
<keyword evidence="1 2" id="KW-0732">Signal</keyword>
<dbReference type="Proteomes" id="UP000182508">
    <property type="component" value="Unassembled WGS sequence"/>
</dbReference>
<dbReference type="CDD" id="cd00996">
    <property type="entry name" value="PBP2_AatB_like"/>
    <property type="match status" value="1"/>
</dbReference>
<keyword evidence="5" id="KW-1185">Reference proteome</keyword>
<protein>
    <submittedName>
        <fullName evidence="4">Polar amino acid transport system substrate-binding protein</fullName>
    </submittedName>
</protein>
<dbReference type="PROSITE" id="PS51257">
    <property type="entry name" value="PROKAR_LIPOPROTEIN"/>
    <property type="match status" value="1"/>
</dbReference>
<gene>
    <name evidence="4" type="ORF">SAMN02910293_00917</name>
</gene>
<feature type="domain" description="Solute-binding protein family 3/N-terminal" evidence="3">
    <location>
        <begin position="44"/>
        <end position="272"/>
    </location>
</feature>
<dbReference type="Gene3D" id="3.40.190.10">
    <property type="entry name" value="Periplasmic binding protein-like II"/>
    <property type="match status" value="2"/>
</dbReference>
<sequence>MKFRKVLLGAAAILGAVTLAACSSGSKTEKTSSDKWETYQTNKSITIGFDNTFVPMGFENESGQNVGFDIELAEAVFAEYDIKVKWQPINWDMKETELNNETIDLIWNGYSVTKERQEKVLFTDSYMVNEQVLVTKKSSNITAVDGMSGKVLGAQAGSAGYSMFEANSEILKDIVSGNDATQYSTFTEALIDLDNGRIDGLLIDRVYANYYLTEEGILDDYNIIDAGYETDAFAAGARKSDTTLVEKINEAFKVLYEKGKFQEISEKWFGEDVATENVK</sequence>
<dbReference type="SUPFAM" id="SSF53850">
    <property type="entry name" value="Periplasmic binding protein-like II"/>
    <property type="match status" value="1"/>
</dbReference>
<feature type="signal peptide" evidence="2">
    <location>
        <begin position="1"/>
        <end position="20"/>
    </location>
</feature>
<evidence type="ECO:0000256" key="1">
    <source>
        <dbReference type="ARBA" id="ARBA00022729"/>
    </source>
</evidence>
<reference evidence="4 5" key="1">
    <citation type="submission" date="2016-10" db="EMBL/GenBank/DDBJ databases">
        <authorList>
            <person name="de Groot N.N."/>
        </authorList>
    </citation>
    <scope>NUCLEOTIDE SEQUENCE [LARGE SCALE GENOMIC DNA]</scope>
    <source>
        <strain evidence="4 5">A-4</strain>
    </source>
</reference>
<evidence type="ECO:0000259" key="3">
    <source>
        <dbReference type="SMART" id="SM00062"/>
    </source>
</evidence>
<dbReference type="Pfam" id="PF00497">
    <property type="entry name" value="SBP_bac_3"/>
    <property type="match status" value="1"/>
</dbReference>
<evidence type="ECO:0000313" key="4">
    <source>
        <dbReference type="EMBL" id="SDB18096.1"/>
    </source>
</evidence>
<dbReference type="SMART" id="SM00062">
    <property type="entry name" value="PBPb"/>
    <property type="match status" value="1"/>
</dbReference>
<organism evidence="4 5">
    <name type="scientific">Streptococcus henryi</name>
    <dbReference type="NCBI Taxonomy" id="439219"/>
    <lineage>
        <taxon>Bacteria</taxon>
        <taxon>Bacillati</taxon>
        <taxon>Bacillota</taxon>
        <taxon>Bacilli</taxon>
        <taxon>Lactobacillales</taxon>
        <taxon>Streptococcaceae</taxon>
        <taxon>Streptococcus</taxon>
    </lineage>
</organism>
<dbReference type="eggNOG" id="COG0834">
    <property type="taxonomic scope" value="Bacteria"/>
</dbReference>
<dbReference type="PANTHER" id="PTHR35936:SF34">
    <property type="entry name" value="ABC TRANSPORTER EXTRACELLULAR-BINDING PROTEIN YCKB-RELATED"/>
    <property type="match status" value="1"/>
</dbReference>